<dbReference type="CDD" id="cd00144">
    <property type="entry name" value="MPP_PPP_family"/>
    <property type="match status" value="1"/>
</dbReference>
<dbReference type="Pfam" id="PF00149">
    <property type="entry name" value="Metallophos"/>
    <property type="match status" value="1"/>
</dbReference>
<sequence length="245" mass="27776">MFENFFNKKGDPAAAPEGKRLYAIGDVHGRLDLLDALLDEIEKDASGLDAAKLIFLGDYVDRGEHSRGVIDRLVELKHSKSETVFLKGNHEASMLDFLDHPDDLPHWLDWGGLETLESYGVDTSLANEVLANELRKNMPATHHKFLQTLKLNHIEGDYLFVHAGLRPGTPLEEQTEEDMLWIRTRFHNAPKNERPEYVVVHGHTPEERPIDDGWRINVDTGACYGGPLTAVVLEGTQRWFLSVRF</sequence>
<dbReference type="SUPFAM" id="SSF56300">
    <property type="entry name" value="Metallo-dependent phosphatases"/>
    <property type="match status" value="1"/>
</dbReference>
<dbReference type="InterPro" id="IPR004843">
    <property type="entry name" value="Calcineurin-like_PHP"/>
</dbReference>
<accession>A0AAE9Z9U5</accession>
<dbReference type="PANTHER" id="PTHR42850">
    <property type="entry name" value="METALLOPHOSPHOESTERASE"/>
    <property type="match status" value="1"/>
</dbReference>
<evidence type="ECO:0000313" key="3">
    <source>
        <dbReference type="Proteomes" id="UP001214043"/>
    </source>
</evidence>
<dbReference type="GO" id="GO:0008803">
    <property type="term" value="F:bis(5'-nucleosyl)-tetraphosphatase (symmetrical) activity"/>
    <property type="evidence" value="ECO:0007669"/>
    <property type="project" value="TreeGrafter"/>
</dbReference>
<dbReference type="RefSeq" id="WP_274491856.1">
    <property type="nucleotide sequence ID" value="NZ_CP118166.1"/>
</dbReference>
<reference evidence="2" key="1">
    <citation type="submission" date="2023-02" db="EMBL/GenBank/DDBJ databases">
        <title>Genome sequence of Hyphococcus flavus.</title>
        <authorList>
            <person name="Rong J.-C."/>
            <person name="Zhao Q."/>
            <person name="Yi M."/>
            <person name="Wu J.-Y."/>
        </authorList>
    </citation>
    <scope>NUCLEOTIDE SEQUENCE</scope>
    <source>
        <strain evidence="2">MCCC 1K03223</strain>
    </source>
</reference>
<dbReference type="PANTHER" id="PTHR42850:SF4">
    <property type="entry name" value="ZINC-DEPENDENT ENDOPOLYPHOSPHATASE"/>
    <property type="match status" value="1"/>
</dbReference>
<dbReference type="InterPro" id="IPR050126">
    <property type="entry name" value="Ap4A_hydrolase"/>
</dbReference>
<dbReference type="InterPro" id="IPR029052">
    <property type="entry name" value="Metallo-depent_PP-like"/>
</dbReference>
<dbReference type="GO" id="GO:0110154">
    <property type="term" value="P:RNA decapping"/>
    <property type="evidence" value="ECO:0007669"/>
    <property type="project" value="TreeGrafter"/>
</dbReference>
<dbReference type="Proteomes" id="UP001214043">
    <property type="component" value="Chromosome"/>
</dbReference>
<evidence type="ECO:0000259" key="1">
    <source>
        <dbReference type="Pfam" id="PF00149"/>
    </source>
</evidence>
<protein>
    <submittedName>
        <fullName evidence="2">Metallophosphoesterase family protein</fullName>
    </submittedName>
</protein>
<evidence type="ECO:0000313" key="2">
    <source>
        <dbReference type="EMBL" id="WDI30068.1"/>
    </source>
</evidence>
<organism evidence="2 3">
    <name type="scientific">Hyphococcus flavus</name>
    <dbReference type="NCBI Taxonomy" id="1866326"/>
    <lineage>
        <taxon>Bacteria</taxon>
        <taxon>Pseudomonadati</taxon>
        <taxon>Pseudomonadota</taxon>
        <taxon>Alphaproteobacteria</taxon>
        <taxon>Parvularculales</taxon>
        <taxon>Parvularculaceae</taxon>
        <taxon>Hyphococcus</taxon>
    </lineage>
</organism>
<dbReference type="Gene3D" id="3.60.21.10">
    <property type="match status" value="1"/>
</dbReference>
<keyword evidence="3" id="KW-1185">Reference proteome</keyword>
<dbReference type="GO" id="GO:0016791">
    <property type="term" value="F:phosphatase activity"/>
    <property type="evidence" value="ECO:0007669"/>
    <property type="project" value="TreeGrafter"/>
</dbReference>
<name>A0AAE9Z9U5_9PROT</name>
<gene>
    <name evidence="2" type="ORF">PUV54_08860</name>
</gene>
<dbReference type="AlphaFoldDB" id="A0AAE9Z9U5"/>
<dbReference type="KEGG" id="hfl:PUV54_08860"/>
<dbReference type="GO" id="GO:0005737">
    <property type="term" value="C:cytoplasm"/>
    <property type="evidence" value="ECO:0007669"/>
    <property type="project" value="TreeGrafter"/>
</dbReference>
<proteinExistence type="predicted"/>
<feature type="domain" description="Calcineurin-like phosphoesterase" evidence="1">
    <location>
        <begin position="20"/>
        <end position="209"/>
    </location>
</feature>
<dbReference type="EMBL" id="CP118166">
    <property type="protein sequence ID" value="WDI30068.1"/>
    <property type="molecule type" value="Genomic_DNA"/>
</dbReference>